<accession>A0A8B8ZEJ3</accession>
<dbReference type="RefSeq" id="XP_038972545.1">
    <property type="nucleotide sequence ID" value="XM_039116617.1"/>
</dbReference>
<reference evidence="3" key="1">
    <citation type="submission" date="2025-08" db="UniProtKB">
        <authorList>
            <consortium name="RefSeq"/>
        </authorList>
    </citation>
    <scope>IDENTIFICATION</scope>
    <source>
        <tissue evidence="3">Young leaves</tissue>
    </source>
</reference>
<keyword evidence="2" id="KW-1185">Reference proteome</keyword>
<dbReference type="InterPro" id="IPR043502">
    <property type="entry name" value="DNA/RNA_pol_sf"/>
</dbReference>
<organism evidence="2 3">
    <name type="scientific">Phoenix dactylifera</name>
    <name type="common">Date palm</name>
    <dbReference type="NCBI Taxonomy" id="42345"/>
    <lineage>
        <taxon>Eukaryota</taxon>
        <taxon>Viridiplantae</taxon>
        <taxon>Streptophyta</taxon>
        <taxon>Embryophyta</taxon>
        <taxon>Tracheophyta</taxon>
        <taxon>Spermatophyta</taxon>
        <taxon>Magnoliopsida</taxon>
        <taxon>Liliopsida</taxon>
        <taxon>Arecaceae</taxon>
        <taxon>Coryphoideae</taxon>
        <taxon>Phoeniceae</taxon>
        <taxon>Phoenix</taxon>
    </lineage>
</organism>
<dbReference type="Gene3D" id="3.10.10.10">
    <property type="entry name" value="HIV Type 1 Reverse Transcriptase, subunit A, domain 1"/>
    <property type="match status" value="1"/>
</dbReference>
<dbReference type="AlphaFoldDB" id="A0A8B8ZEJ3"/>
<dbReference type="SUPFAM" id="SSF56672">
    <property type="entry name" value="DNA/RNA polymerases"/>
    <property type="match status" value="1"/>
</dbReference>
<dbReference type="PANTHER" id="PTHR24559:SF430">
    <property type="entry name" value="RNA-DIRECTED DNA POLYMERASE"/>
    <property type="match status" value="1"/>
</dbReference>
<protein>
    <submittedName>
        <fullName evidence="3">Uncharacterized protein LOC120104813</fullName>
    </submittedName>
</protein>
<dbReference type="InterPro" id="IPR053134">
    <property type="entry name" value="RNA-dir_DNA_polymerase"/>
</dbReference>
<dbReference type="Proteomes" id="UP000228380">
    <property type="component" value="Unplaced"/>
</dbReference>
<name>A0A8B8ZEJ3_PHODC</name>
<proteinExistence type="predicted"/>
<evidence type="ECO:0000256" key="1">
    <source>
        <dbReference type="SAM" id="MobiDB-lite"/>
    </source>
</evidence>
<dbReference type="KEGG" id="pda:120104813"/>
<gene>
    <name evidence="3" type="primary">LOC120104813</name>
</gene>
<dbReference type="PANTHER" id="PTHR24559">
    <property type="entry name" value="TRANSPOSON TY3-I GAG-POL POLYPROTEIN"/>
    <property type="match status" value="1"/>
</dbReference>
<evidence type="ECO:0000313" key="2">
    <source>
        <dbReference type="Proteomes" id="UP000228380"/>
    </source>
</evidence>
<sequence length="274" mass="31002">MEGENGLLVTVGLAPRESTVRMDFLVVRLPSAYSAILGRPRLNALRAMVSTYHLLVRFSTDQGVGEVRGDQRIAKRCYMATHKAKQPAKTEAPSHGEQTAEAPTETSNQALPIETLEVRDNTWKKRVEPGKLLTQIPLQENCPKLTVQVGSGLSSLERDRLIEFLRTNMDIFTWSPADMPEINPEVMVHRLQVKPTYKPVRQKKRGSAPERQRAAAEKVDKLLEAGFIREVFYPDWLANVVLVKKANEKWRMCVDYTDLNKACPKDSFFLPSID</sequence>
<evidence type="ECO:0000313" key="3">
    <source>
        <dbReference type="RefSeq" id="XP_038972545.1"/>
    </source>
</evidence>
<dbReference type="OrthoDB" id="785292at2759"/>
<feature type="region of interest" description="Disordered" evidence="1">
    <location>
        <begin position="84"/>
        <end position="106"/>
    </location>
</feature>
<dbReference type="GeneID" id="120104813"/>